<sequence>MITIRLMYSEKNEKKEALKLAKYLVKMLEKKGYNVKSNSKIYRNKKNNGGRIYISLEKKN</sequence>
<accession>A0A7C4H7P6</accession>
<dbReference type="AlphaFoldDB" id="A0A7C4H7P6"/>
<protein>
    <submittedName>
        <fullName evidence="1">Uncharacterized protein</fullName>
    </submittedName>
</protein>
<name>A0A7C4H7P6_9CREN</name>
<organism evidence="1">
    <name type="scientific">Ignisphaera aggregans</name>
    <dbReference type="NCBI Taxonomy" id="334771"/>
    <lineage>
        <taxon>Archaea</taxon>
        <taxon>Thermoproteota</taxon>
        <taxon>Thermoprotei</taxon>
        <taxon>Desulfurococcales</taxon>
        <taxon>Desulfurococcaceae</taxon>
        <taxon>Ignisphaera</taxon>
    </lineage>
</organism>
<reference evidence="1" key="1">
    <citation type="journal article" date="2020" name="mSystems">
        <title>Genome- and Community-Level Interaction Insights into Carbon Utilization and Element Cycling Functions of Hydrothermarchaeota in Hydrothermal Sediment.</title>
        <authorList>
            <person name="Zhou Z."/>
            <person name="Liu Y."/>
            <person name="Xu W."/>
            <person name="Pan J."/>
            <person name="Luo Z.H."/>
            <person name="Li M."/>
        </authorList>
    </citation>
    <scope>NUCLEOTIDE SEQUENCE [LARGE SCALE GENOMIC DNA]</scope>
    <source>
        <strain evidence="1">SpSt-658</strain>
    </source>
</reference>
<comment type="caution">
    <text evidence="1">The sequence shown here is derived from an EMBL/GenBank/DDBJ whole genome shotgun (WGS) entry which is preliminary data.</text>
</comment>
<proteinExistence type="predicted"/>
<evidence type="ECO:0000313" key="1">
    <source>
        <dbReference type="EMBL" id="HGM07597.1"/>
    </source>
</evidence>
<dbReference type="EMBL" id="DTCA01000127">
    <property type="protein sequence ID" value="HGM07597.1"/>
    <property type="molecule type" value="Genomic_DNA"/>
</dbReference>
<gene>
    <name evidence="1" type="ORF">ENU31_04225</name>
</gene>